<dbReference type="EMBL" id="QRAN01000013">
    <property type="protein sequence ID" value="RLQ21397.1"/>
    <property type="molecule type" value="Genomic_DNA"/>
</dbReference>
<dbReference type="InterPro" id="IPR050320">
    <property type="entry name" value="N5-glutamine_MTase"/>
</dbReference>
<dbReference type="GO" id="GO:0032259">
    <property type="term" value="P:methylation"/>
    <property type="evidence" value="ECO:0007669"/>
    <property type="project" value="UniProtKB-KW"/>
</dbReference>
<proteinExistence type="inferred from homology"/>
<gene>
    <name evidence="5 8" type="primary">prmC</name>
    <name evidence="8" type="ORF">DWB85_12790</name>
</gene>
<dbReference type="InterPro" id="IPR004556">
    <property type="entry name" value="HemK-like"/>
</dbReference>
<evidence type="ECO:0000259" key="6">
    <source>
        <dbReference type="Pfam" id="PF05175"/>
    </source>
</evidence>
<accession>A0A3L7DV01</accession>
<evidence type="ECO:0000256" key="3">
    <source>
        <dbReference type="ARBA" id="ARBA00022691"/>
    </source>
</evidence>
<evidence type="ECO:0000256" key="5">
    <source>
        <dbReference type="HAMAP-Rule" id="MF_02126"/>
    </source>
</evidence>
<dbReference type="EC" id="2.1.1.297" evidence="5"/>
<feature type="domain" description="Release factor glutamine methyltransferase N-terminal" evidence="7">
    <location>
        <begin position="17"/>
        <end position="72"/>
    </location>
</feature>
<feature type="domain" description="Methyltransferase small" evidence="6">
    <location>
        <begin position="104"/>
        <end position="189"/>
    </location>
</feature>
<dbReference type="Proteomes" id="UP000265509">
    <property type="component" value="Unassembled WGS sequence"/>
</dbReference>
<dbReference type="HAMAP" id="MF_02126">
    <property type="entry name" value="RF_methyltr_PrmC"/>
    <property type="match status" value="1"/>
</dbReference>
<feature type="binding site" evidence="5">
    <location>
        <position position="182"/>
    </location>
    <ligand>
        <name>S-adenosyl-L-methionine</name>
        <dbReference type="ChEBI" id="CHEBI:59789"/>
    </ligand>
</feature>
<dbReference type="RefSeq" id="WP_117955245.1">
    <property type="nucleotide sequence ID" value="NZ_QRAN01000013.1"/>
</dbReference>
<dbReference type="InterPro" id="IPR029063">
    <property type="entry name" value="SAM-dependent_MTases_sf"/>
</dbReference>
<dbReference type="GO" id="GO:0102559">
    <property type="term" value="F:peptide chain release factor N(5)-glutamine methyltransferase activity"/>
    <property type="evidence" value="ECO:0007669"/>
    <property type="project" value="UniProtKB-EC"/>
</dbReference>
<name>A0A3L7DV01_9GAMM</name>
<dbReference type="Pfam" id="PF05175">
    <property type="entry name" value="MTS"/>
    <property type="match status" value="1"/>
</dbReference>
<dbReference type="PANTHER" id="PTHR18895">
    <property type="entry name" value="HEMK METHYLTRANSFERASE"/>
    <property type="match status" value="1"/>
</dbReference>
<reference evidence="8 9" key="1">
    <citation type="submission" date="2018-07" db="EMBL/GenBank/DDBJ databases">
        <title>Halioglobus sp. genome submission.</title>
        <authorList>
            <person name="Ye M.-Q."/>
            <person name="Du Z.-J."/>
        </authorList>
    </citation>
    <scope>NUCLEOTIDE SEQUENCE [LARGE SCALE GENOMIC DNA]</scope>
    <source>
        <strain evidence="8 9">U0301</strain>
    </source>
</reference>
<sequence>MASVLALLRDARRLPGESPVRDAEILLCHCLGKPRSWLYTWPDAEVAGPALENYRALLARRQQGEPVAYLTGSREFWSLDLRVNPSTLIPRPDTETLVSWALQLPLAADAAVLDLGTGSGAIALALAQEKPRWQVTGVDCSQAAVELARQNAIANRLPAVEFQCADWFQGLAGRRFQLIVSNPPYVEADDPHLLQGDVRYEPRSALVAADKGLADLAHIVAHAPAHLAGEGWLLLEHGFAQGRQVRQLLLDRGFGEVQTRSDLAGQERISGGRWRAQ</sequence>
<dbReference type="OrthoDB" id="9800643at2"/>
<dbReference type="Gene3D" id="1.10.8.10">
    <property type="entry name" value="DNA helicase RuvA subunit, C-terminal domain"/>
    <property type="match status" value="1"/>
</dbReference>
<comment type="catalytic activity">
    <reaction evidence="4 5">
        <text>L-glutaminyl-[peptide chain release factor] + S-adenosyl-L-methionine = N(5)-methyl-L-glutaminyl-[peptide chain release factor] + S-adenosyl-L-homocysteine + H(+)</text>
        <dbReference type="Rhea" id="RHEA:42896"/>
        <dbReference type="Rhea" id="RHEA-COMP:10271"/>
        <dbReference type="Rhea" id="RHEA-COMP:10272"/>
        <dbReference type="ChEBI" id="CHEBI:15378"/>
        <dbReference type="ChEBI" id="CHEBI:30011"/>
        <dbReference type="ChEBI" id="CHEBI:57856"/>
        <dbReference type="ChEBI" id="CHEBI:59789"/>
        <dbReference type="ChEBI" id="CHEBI:61891"/>
        <dbReference type="EC" id="2.1.1.297"/>
    </reaction>
</comment>
<evidence type="ECO:0000256" key="2">
    <source>
        <dbReference type="ARBA" id="ARBA00022679"/>
    </source>
</evidence>
<comment type="similarity">
    <text evidence="5">Belongs to the protein N5-glutamine methyltransferase family. PrmC subfamily.</text>
</comment>
<dbReference type="Pfam" id="PF17827">
    <property type="entry name" value="PrmC_N"/>
    <property type="match status" value="1"/>
</dbReference>
<dbReference type="PROSITE" id="PS00092">
    <property type="entry name" value="N6_MTASE"/>
    <property type="match status" value="1"/>
</dbReference>
<comment type="caution">
    <text evidence="8">The sequence shown here is derived from an EMBL/GenBank/DDBJ whole genome shotgun (WGS) entry which is preliminary data.</text>
</comment>
<evidence type="ECO:0000259" key="7">
    <source>
        <dbReference type="Pfam" id="PF17827"/>
    </source>
</evidence>
<keyword evidence="3 5" id="KW-0949">S-adenosyl-L-methionine</keyword>
<dbReference type="Gene3D" id="3.40.50.150">
    <property type="entry name" value="Vaccinia Virus protein VP39"/>
    <property type="match status" value="1"/>
</dbReference>
<dbReference type="PANTHER" id="PTHR18895:SF74">
    <property type="entry name" value="MTRF1L RELEASE FACTOR GLUTAMINE METHYLTRANSFERASE"/>
    <property type="match status" value="1"/>
</dbReference>
<protein>
    <recommendedName>
        <fullName evidence="5">Release factor glutamine methyltransferase</fullName>
        <shortName evidence="5">RF MTase</shortName>
        <ecNumber evidence="5">2.1.1.297</ecNumber>
    </recommendedName>
    <alternativeName>
        <fullName evidence="5">N5-glutamine methyltransferase PrmC</fullName>
    </alternativeName>
    <alternativeName>
        <fullName evidence="5">Protein-(glutamine-N5) MTase PrmC</fullName>
    </alternativeName>
    <alternativeName>
        <fullName evidence="5">Protein-glutamine N-methyltransferase PrmC</fullName>
    </alternativeName>
</protein>
<dbReference type="InterPro" id="IPR002052">
    <property type="entry name" value="DNA_methylase_N6_adenine_CS"/>
</dbReference>
<dbReference type="InterPro" id="IPR019874">
    <property type="entry name" value="RF_methyltr_PrmC"/>
</dbReference>
<dbReference type="CDD" id="cd02440">
    <property type="entry name" value="AdoMet_MTases"/>
    <property type="match status" value="1"/>
</dbReference>
<feature type="binding site" evidence="5">
    <location>
        <begin position="116"/>
        <end position="120"/>
    </location>
    <ligand>
        <name>S-adenosyl-L-methionine</name>
        <dbReference type="ChEBI" id="CHEBI:59789"/>
    </ligand>
</feature>
<dbReference type="NCBIfam" id="TIGR00536">
    <property type="entry name" value="hemK_fam"/>
    <property type="match status" value="1"/>
</dbReference>
<feature type="binding site" evidence="5">
    <location>
        <position position="167"/>
    </location>
    <ligand>
        <name>S-adenosyl-L-methionine</name>
        <dbReference type="ChEBI" id="CHEBI:59789"/>
    </ligand>
</feature>
<dbReference type="GO" id="GO:0003676">
    <property type="term" value="F:nucleic acid binding"/>
    <property type="evidence" value="ECO:0007669"/>
    <property type="project" value="InterPro"/>
</dbReference>
<dbReference type="InterPro" id="IPR007848">
    <property type="entry name" value="Small_mtfrase_dom"/>
</dbReference>
<feature type="binding site" evidence="5">
    <location>
        <position position="139"/>
    </location>
    <ligand>
        <name>S-adenosyl-L-methionine</name>
        <dbReference type="ChEBI" id="CHEBI:59789"/>
    </ligand>
</feature>
<organism evidence="8 9">
    <name type="scientific">Seongchinamella sediminis</name>
    <dbReference type="NCBI Taxonomy" id="2283635"/>
    <lineage>
        <taxon>Bacteria</taxon>
        <taxon>Pseudomonadati</taxon>
        <taxon>Pseudomonadota</taxon>
        <taxon>Gammaproteobacteria</taxon>
        <taxon>Cellvibrionales</taxon>
        <taxon>Halieaceae</taxon>
        <taxon>Seongchinamella</taxon>
    </lineage>
</organism>
<keyword evidence="9" id="KW-1185">Reference proteome</keyword>
<dbReference type="FunFam" id="3.40.50.150:FF:000053">
    <property type="entry name" value="Release factor glutamine methyltransferase"/>
    <property type="match status" value="1"/>
</dbReference>
<evidence type="ECO:0000313" key="8">
    <source>
        <dbReference type="EMBL" id="RLQ21397.1"/>
    </source>
</evidence>
<dbReference type="NCBIfam" id="TIGR03534">
    <property type="entry name" value="RF_mod_PrmC"/>
    <property type="match status" value="1"/>
</dbReference>
<comment type="function">
    <text evidence="5">Methylates the class 1 translation termination release factors RF1/PrfA and RF2/PrfB on the glutamine residue of the universally conserved GGQ motif.</text>
</comment>
<evidence type="ECO:0000313" key="9">
    <source>
        <dbReference type="Proteomes" id="UP000265509"/>
    </source>
</evidence>
<feature type="binding site" evidence="5">
    <location>
        <begin position="182"/>
        <end position="185"/>
    </location>
    <ligand>
        <name>substrate</name>
    </ligand>
</feature>
<dbReference type="AlphaFoldDB" id="A0A3L7DV01"/>
<evidence type="ECO:0000256" key="4">
    <source>
        <dbReference type="ARBA" id="ARBA00048391"/>
    </source>
</evidence>
<dbReference type="InterPro" id="IPR040758">
    <property type="entry name" value="PrmC_N"/>
</dbReference>
<keyword evidence="2 5" id="KW-0808">Transferase</keyword>
<evidence type="ECO:0000256" key="1">
    <source>
        <dbReference type="ARBA" id="ARBA00022603"/>
    </source>
</evidence>
<keyword evidence="1 5" id="KW-0489">Methyltransferase</keyword>
<dbReference type="SUPFAM" id="SSF53335">
    <property type="entry name" value="S-adenosyl-L-methionine-dependent methyltransferases"/>
    <property type="match status" value="1"/>
</dbReference>